<protein>
    <submittedName>
        <fullName evidence="1">Membrane bound O-acyl transferase family-domain-containing protein</fullName>
    </submittedName>
</protein>
<keyword evidence="1" id="KW-0808">Transferase</keyword>
<proteinExistence type="predicted"/>
<accession>A0ACC0CNU5</accession>
<gene>
    <name evidence="1" type="ORF">F4821DRAFT_247878</name>
</gene>
<comment type="caution">
    <text evidence="1">The sequence shown here is derived from an EMBL/GenBank/DDBJ whole genome shotgun (WGS) entry which is preliminary data.</text>
</comment>
<evidence type="ECO:0000313" key="1">
    <source>
        <dbReference type="EMBL" id="KAI6082065.1"/>
    </source>
</evidence>
<organism evidence="1 2">
    <name type="scientific">Hypoxylon rubiginosum</name>
    <dbReference type="NCBI Taxonomy" id="110542"/>
    <lineage>
        <taxon>Eukaryota</taxon>
        <taxon>Fungi</taxon>
        <taxon>Dikarya</taxon>
        <taxon>Ascomycota</taxon>
        <taxon>Pezizomycotina</taxon>
        <taxon>Sordariomycetes</taxon>
        <taxon>Xylariomycetidae</taxon>
        <taxon>Xylariales</taxon>
        <taxon>Hypoxylaceae</taxon>
        <taxon>Hypoxylon</taxon>
    </lineage>
</organism>
<sequence length="373" mass="42216">MAFPQFVPLLSFLVASLLTIASLKLHKRKRILSLAPICMLSILSLATTYKLSWPVGADSTFASLVVFYIPYSIKLLALDEHPMSPEISTHDWKFADYYRVWNNPRSLPVRLSYLDRSASCDKKSRAVFAVRRAMKAISLALFNGFVFQKMLVRSLGSITAADFSAEMELPALRHALRLSSHQIQVRAVISIQWIWSAYFFLEFGHCLLAIAFVTIGLDRPEEWPLLYGSPLDATSVRAFWGRFWHRITIPTYSHYAQLVSRIVLGLQPASRGEKTLIPLLIFAMSGVSHCLVGWSLGDAALSRDVLFFVLNFLVAAMETTISKAKMIEKKKFAPIPKTIKILLGLCWVFIFFFCVTPLWIYPKVHYALVELAS</sequence>
<keyword evidence="2" id="KW-1185">Reference proteome</keyword>
<reference evidence="1 2" key="1">
    <citation type="journal article" date="2022" name="New Phytol.">
        <title>Ecological generalism drives hyperdiversity of secondary metabolite gene clusters in xylarialean endophytes.</title>
        <authorList>
            <person name="Franco M.E.E."/>
            <person name="Wisecaver J.H."/>
            <person name="Arnold A.E."/>
            <person name="Ju Y.M."/>
            <person name="Slot J.C."/>
            <person name="Ahrendt S."/>
            <person name="Moore L.P."/>
            <person name="Eastman K.E."/>
            <person name="Scott K."/>
            <person name="Konkel Z."/>
            <person name="Mondo S.J."/>
            <person name="Kuo A."/>
            <person name="Hayes R.D."/>
            <person name="Haridas S."/>
            <person name="Andreopoulos B."/>
            <person name="Riley R."/>
            <person name="LaButti K."/>
            <person name="Pangilinan J."/>
            <person name="Lipzen A."/>
            <person name="Amirebrahimi M."/>
            <person name="Yan J."/>
            <person name="Adam C."/>
            <person name="Keymanesh K."/>
            <person name="Ng V."/>
            <person name="Louie K."/>
            <person name="Northen T."/>
            <person name="Drula E."/>
            <person name="Henrissat B."/>
            <person name="Hsieh H.M."/>
            <person name="Youens-Clark K."/>
            <person name="Lutzoni F."/>
            <person name="Miadlikowska J."/>
            <person name="Eastwood D.C."/>
            <person name="Hamelin R.C."/>
            <person name="Grigoriev I.V."/>
            <person name="U'Ren J.M."/>
        </authorList>
    </citation>
    <scope>NUCLEOTIDE SEQUENCE [LARGE SCALE GENOMIC DNA]</scope>
    <source>
        <strain evidence="1 2">ER1909</strain>
    </source>
</reference>
<dbReference type="EMBL" id="MU394379">
    <property type="protein sequence ID" value="KAI6082065.1"/>
    <property type="molecule type" value="Genomic_DNA"/>
</dbReference>
<evidence type="ECO:0000313" key="2">
    <source>
        <dbReference type="Proteomes" id="UP001497680"/>
    </source>
</evidence>
<name>A0ACC0CNU5_9PEZI</name>
<dbReference type="Proteomes" id="UP001497680">
    <property type="component" value="Unassembled WGS sequence"/>
</dbReference>